<feature type="compositionally biased region" description="Basic and acidic residues" evidence="1">
    <location>
        <begin position="181"/>
        <end position="196"/>
    </location>
</feature>
<dbReference type="InterPro" id="IPR055936">
    <property type="entry name" value="DUF7514"/>
</dbReference>
<feature type="region of interest" description="Disordered" evidence="1">
    <location>
        <begin position="179"/>
        <end position="490"/>
    </location>
</feature>
<evidence type="ECO:0000259" key="2">
    <source>
        <dbReference type="Pfam" id="PF24355"/>
    </source>
</evidence>
<feature type="compositionally biased region" description="Polar residues" evidence="1">
    <location>
        <begin position="201"/>
        <end position="212"/>
    </location>
</feature>
<feature type="compositionally biased region" description="Low complexity" evidence="1">
    <location>
        <begin position="293"/>
        <end position="318"/>
    </location>
</feature>
<evidence type="ECO:0000313" key="3">
    <source>
        <dbReference type="EMBL" id="MDI1490242.1"/>
    </source>
</evidence>
<feature type="compositionally biased region" description="Low complexity" evidence="1">
    <location>
        <begin position="215"/>
        <end position="240"/>
    </location>
</feature>
<dbReference type="InterPro" id="IPR022036">
    <property type="entry name" value="DUF3605"/>
</dbReference>
<dbReference type="Proteomes" id="UP001161017">
    <property type="component" value="Unassembled WGS sequence"/>
</dbReference>
<dbReference type="Pfam" id="PF12239">
    <property type="entry name" value="DUF3605"/>
    <property type="match status" value="1"/>
</dbReference>
<dbReference type="Pfam" id="PF24355">
    <property type="entry name" value="DUF7514"/>
    <property type="match status" value="1"/>
</dbReference>
<comment type="caution">
    <text evidence="3">The sequence shown here is derived from an EMBL/GenBank/DDBJ whole genome shotgun (WGS) entry which is preliminary data.</text>
</comment>
<evidence type="ECO:0000313" key="4">
    <source>
        <dbReference type="Proteomes" id="UP001161017"/>
    </source>
</evidence>
<organism evidence="3 4">
    <name type="scientific">Ramalina farinacea</name>
    <dbReference type="NCBI Taxonomy" id="258253"/>
    <lineage>
        <taxon>Eukaryota</taxon>
        <taxon>Fungi</taxon>
        <taxon>Dikarya</taxon>
        <taxon>Ascomycota</taxon>
        <taxon>Pezizomycotina</taxon>
        <taxon>Lecanoromycetes</taxon>
        <taxon>OSLEUM clade</taxon>
        <taxon>Lecanoromycetidae</taxon>
        <taxon>Lecanorales</taxon>
        <taxon>Lecanorineae</taxon>
        <taxon>Ramalinaceae</taxon>
        <taxon>Ramalina</taxon>
    </lineage>
</organism>
<accession>A0AA43QPL1</accession>
<protein>
    <recommendedName>
        <fullName evidence="2">DUF7514 domain-containing protein</fullName>
    </recommendedName>
</protein>
<feature type="compositionally biased region" description="Polar residues" evidence="1">
    <location>
        <begin position="404"/>
        <end position="418"/>
    </location>
</feature>
<dbReference type="GO" id="GO:0005737">
    <property type="term" value="C:cytoplasm"/>
    <property type="evidence" value="ECO:0007669"/>
    <property type="project" value="TreeGrafter"/>
</dbReference>
<gene>
    <name evidence="3" type="ORF">OHK93_001442</name>
</gene>
<dbReference type="PANTHER" id="PTHR35020:SF4">
    <property type="entry name" value="N-ACETYLGLUCOSAMINE-INDUCED PROTEIN 1"/>
    <property type="match status" value="1"/>
</dbReference>
<sequence>MPTSLRAVLAPMAPDMDSHRADEARFWGYMITSRKTATPVFEQLLFAIARYIKLATYYRVIGGNFDPLFLGHKSSLSFMYQRIGCFHYLVQPDNNPNAQPTVPVLSPKGFVRWQTFDLLRDPREHVPLLQTAVKRLRLVNSANGKLFPSFLPQEALPMKPDREILIWHEKVANQVYNSMSEAEKQDSGPPREKAITDSDPESPTSSADTQSVIDAPSFSYSPRAAPRSPNPAAGPRSVPRPAAPPTFPVPGSRSVPSRPPRENLRFQPTRHNSFAGPGQYQSTSAPPIRTRSRSASNLSALSVSSSSSTVTTDSESLSPDVAHSRKSRPMGPNHERTHFGGAPLRKTASQPVPPPRSPYPMHGSYPDPAAHLNRSSAGMNRPRQSPGQGINVSWQPPGPGMNVPRQQPGTGTNAQWQYPTPDHGRAASTPLHNQAQAWGPPPNKPPPPRSHAPPVDPHLHRARSMGGAKSPDVNHQDPKRRSTVWEVQDSTERNKSILLSPQAAYAPMAWAEIQDVIARDDMPAFRRSPLDLRRYLEFVWGIQQKWEGGVMGFVMARRLGWGVGEEEKKGGFEDEGNTKILFNDWPYGVEKGISHLVVWTKFTLDTDGEKGKLTAPARQMVDRFVHETFREKVGADKVVWFHNWKNLKSVHAVEHFHVMLDNVDDAFLREVTDGDRPLSDLMDEKEAFEELVEP</sequence>
<reference evidence="3" key="1">
    <citation type="journal article" date="2023" name="Genome Biol. Evol.">
        <title>First Whole Genome Sequence and Flow Cytometry Genome Size Data for the Lichen-Forming Fungus Ramalina farinacea (Ascomycota).</title>
        <authorList>
            <person name="Llewellyn T."/>
            <person name="Mian S."/>
            <person name="Hill R."/>
            <person name="Leitch I.J."/>
            <person name="Gaya E."/>
        </authorList>
    </citation>
    <scope>NUCLEOTIDE SEQUENCE</scope>
    <source>
        <strain evidence="3">LIQ254RAFAR</strain>
    </source>
</reference>
<dbReference type="PANTHER" id="PTHR35020">
    <property type="entry name" value="N-ACETYLGLUCOSAMINE-INDUCED PROTEIN 1"/>
    <property type="match status" value="1"/>
</dbReference>
<evidence type="ECO:0000256" key="1">
    <source>
        <dbReference type="SAM" id="MobiDB-lite"/>
    </source>
</evidence>
<feature type="compositionally biased region" description="Pro residues" evidence="1">
    <location>
        <begin position="439"/>
        <end position="456"/>
    </location>
</feature>
<keyword evidence="4" id="KW-1185">Reference proteome</keyword>
<dbReference type="EMBL" id="JAPUFD010000011">
    <property type="protein sequence ID" value="MDI1490242.1"/>
    <property type="molecule type" value="Genomic_DNA"/>
</dbReference>
<proteinExistence type="predicted"/>
<feature type="compositionally biased region" description="Polar residues" evidence="1">
    <location>
        <begin position="373"/>
        <end position="394"/>
    </location>
</feature>
<dbReference type="AlphaFoldDB" id="A0AA43QPL1"/>
<feature type="domain" description="DUF7514" evidence="2">
    <location>
        <begin position="28"/>
        <end position="171"/>
    </location>
</feature>
<dbReference type="GO" id="GO:0006044">
    <property type="term" value="P:N-acetylglucosamine metabolic process"/>
    <property type="evidence" value="ECO:0007669"/>
    <property type="project" value="TreeGrafter"/>
</dbReference>
<name>A0AA43QPL1_9LECA</name>